<reference evidence="2" key="1">
    <citation type="submission" date="2021-06" db="EMBL/GenBank/DDBJ databases">
        <authorList>
            <person name="Hodson N. C."/>
            <person name="Mongue J. A."/>
            <person name="Jaron S. K."/>
        </authorList>
    </citation>
    <scope>NUCLEOTIDE SEQUENCE</scope>
</reference>
<name>A0A8J2P6G9_9HEXA</name>
<evidence type="ECO:0000256" key="1">
    <source>
        <dbReference type="SAM" id="SignalP"/>
    </source>
</evidence>
<keyword evidence="3" id="KW-1185">Reference proteome</keyword>
<feature type="signal peptide" evidence="1">
    <location>
        <begin position="1"/>
        <end position="20"/>
    </location>
</feature>
<feature type="chain" id="PRO_5035185361" evidence="1">
    <location>
        <begin position="21"/>
        <end position="39"/>
    </location>
</feature>
<sequence>MGRIKSALVILIAFTSLAFAVDLTLEPKSKGPEVVEATL</sequence>
<dbReference type="AlphaFoldDB" id="A0A8J2P6G9"/>
<protein>
    <submittedName>
        <fullName evidence="2">Uncharacterized protein</fullName>
    </submittedName>
</protein>
<feature type="non-terminal residue" evidence="2">
    <location>
        <position position="39"/>
    </location>
</feature>
<keyword evidence="1" id="KW-0732">Signal</keyword>
<gene>
    <name evidence="2" type="ORF">AFUS01_LOCUS21510</name>
</gene>
<dbReference type="Proteomes" id="UP000708208">
    <property type="component" value="Unassembled WGS sequence"/>
</dbReference>
<evidence type="ECO:0000313" key="3">
    <source>
        <dbReference type="Proteomes" id="UP000708208"/>
    </source>
</evidence>
<organism evidence="2 3">
    <name type="scientific">Allacma fusca</name>
    <dbReference type="NCBI Taxonomy" id="39272"/>
    <lineage>
        <taxon>Eukaryota</taxon>
        <taxon>Metazoa</taxon>
        <taxon>Ecdysozoa</taxon>
        <taxon>Arthropoda</taxon>
        <taxon>Hexapoda</taxon>
        <taxon>Collembola</taxon>
        <taxon>Symphypleona</taxon>
        <taxon>Sminthuridae</taxon>
        <taxon>Allacma</taxon>
    </lineage>
</organism>
<proteinExistence type="predicted"/>
<dbReference type="EMBL" id="CAJVCH010242214">
    <property type="protein sequence ID" value="CAG7733039.1"/>
    <property type="molecule type" value="Genomic_DNA"/>
</dbReference>
<evidence type="ECO:0000313" key="2">
    <source>
        <dbReference type="EMBL" id="CAG7733039.1"/>
    </source>
</evidence>
<accession>A0A8J2P6G9</accession>
<comment type="caution">
    <text evidence="2">The sequence shown here is derived from an EMBL/GenBank/DDBJ whole genome shotgun (WGS) entry which is preliminary data.</text>
</comment>